<sequence length="31" mass="3672">MDQPQQKHQEATKNQAFLVKTTSLLPRTEFR</sequence>
<evidence type="ECO:0000313" key="2">
    <source>
        <dbReference type="EMBL" id="JAE09282.1"/>
    </source>
</evidence>
<feature type="compositionally biased region" description="Polar residues" evidence="1">
    <location>
        <begin position="12"/>
        <end position="25"/>
    </location>
</feature>
<evidence type="ECO:0000256" key="1">
    <source>
        <dbReference type="SAM" id="MobiDB-lite"/>
    </source>
</evidence>
<feature type="compositionally biased region" description="Basic and acidic residues" evidence="1">
    <location>
        <begin position="1"/>
        <end position="11"/>
    </location>
</feature>
<dbReference type="AlphaFoldDB" id="A0A0A9FAA9"/>
<reference evidence="2" key="2">
    <citation type="journal article" date="2015" name="Data Brief">
        <title>Shoot transcriptome of the giant reed, Arundo donax.</title>
        <authorList>
            <person name="Barrero R.A."/>
            <person name="Guerrero F.D."/>
            <person name="Moolhuijzen P."/>
            <person name="Goolsby J.A."/>
            <person name="Tidwell J."/>
            <person name="Bellgard S.E."/>
            <person name="Bellgard M.I."/>
        </authorList>
    </citation>
    <scope>NUCLEOTIDE SEQUENCE</scope>
    <source>
        <tissue evidence="2">Shoot tissue taken approximately 20 cm above the soil surface</tissue>
    </source>
</reference>
<name>A0A0A9FAA9_ARUDO</name>
<dbReference type="EMBL" id="GBRH01188614">
    <property type="protein sequence ID" value="JAE09282.1"/>
    <property type="molecule type" value="Transcribed_RNA"/>
</dbReference>
<proteinExistence type="predicted"/>
<accession>A0A0A9FAA9</accession>
<feature type="region of interest" description="Disordered" evidence="1">
    <location>
        <begin position="1"/>
        <end position="31"/>
    </location>
</feature>
<protein>
    <submittedName>
        <fullName evidence="2">Uncharacterized protein</fullName>
    </submittedName>
</protein>
<reference evidence="2" key="1">
    <citation type="submission" date="2014-09" db="EMBL/GenBank/DDBJ databases">
        <authorList>
            <person name="Magalhaes I.L.F."/>
            <person name="Oliveira U."/>
            <person name="Santos F.R."/>
            <person name="Vidigal T.H.D.A."/>
            <person name="Brescovit A.D."/>
            <person name="Santos A.J."/>
        </authorList>
    </citation>
    <scope>NUCLEOTIDE SEQUENCE</scope>
    <source>
        <tissue evidence="2">Shoot tissue taken approximately 20 cm above the soil surface</tissue>
    </source>
</reference>
<organism evidence="2">
    <name type="scientific">Arundo donax</name>
    <name type="common">Giant reed</name>
    <name type="synonym">Donax arundinaceus</name>
    <dbReference type="NCBI Taxonomy" id="35708"/>
    <lineage>
        <taxon>Eukaryota</taxon>
        <taxon>Viridiplantae</taxon>
        <taxon>Streptophyta</taxon>
        <taxon>Embryophyta</taxon>
        <taxon>Tracheophyta</taxon>
        <taxon>Spermatophyta</taxon>
        <taxon>Magnoliopsida</taxon>
        <taxon>Liliopsida</taxon>
        <taxon>Poales</taxon>
        <taxon>Poaceae</taxon>
        <taxon>PACMAD clade</taxon>
        <taxon>Arundinoideae</taxon>
        <taxon>Arundineae</taxon>
        <taxon>Arundo</taxon>
    </lineage>
</organism>